<organism evidence="1 2">
    <name type="scientific">Lupinus luteus</name>
    <name type="common">European yellow lupine</name>
    <dbReference type="NCBI Taxonomy" id="3873"/>
    <lineage>
        <taxon>Eukaryota</taxon>
        <taxon>Viridiplantae</taxon>
        <taxon>Streptophyta</taxon>
        <taxon>Embryophyta</taxon>
        <taxon>Tracheophyta</taxon>
        <taxon>Spermatophyta</taxon>
        <taxon>Magnoliopsida</taxon>
        <taxon>eudicotyledons</taxon>
        <taxon>Gunneridae</taxon>
        <taxon>Pentapetalae</taxon>
        <taxon>rosids</taxon>
        <taxon>fabids</taxon>
        <taxon>Fabales</taxon>
        <taxon>Fabaceae</taxon>
        <taxon>Papilionoideae</taxon>
        <taxon>50 kb inversion clade</taxon>
        <taxon>genistoids sensu lato</taxon>
        <taxon>core genistoids</taxon>
        <taxon>Genisteae</taxon>
        <taxon>Lupinus</taxon>
    </lineage>
</organism>
<evidence type="ECO:0000313" key="1">
    <source>
        <dbReference type="EMBL" id="CAL0306734.1"/>
    </source>
</evidence>
<comment type="caution">
    <text evidence="1">The sequence shown here is derived from an EMBL/GenBank/DDBJ whole genome shotgun (WGS) entry which is preliminary data.</text>
</comment>
<reference evidence="1 2" key="1">
    <citation type="submission" date="2024-03" db="EMBL/GenBank/DDBJ databases">
        <authorList>
            <person name="Martinez-Hernandez J."/>
        </authorList>
    </citation>
    <scope>NUCLEOTIDE SEQUENCE [LARGE SCALE GENOMIC DNA]</scope>
</reference>
<dbReference type="AlphaFoldDB" id="A0AAV1WCH6"/>
<accession>A0AAV1WCH6</accession>
<protein>
    <submittedName>
        <fullName evidence="1">Uncharacterized protein</fullName>
    </submittedName>
</protein>
<dbReference type="EMBL" id="CAXHTB010000005">
    <property type="protein sequence ID" value="CAL0306734.1"/>
    <property type="molecule type" value="Genomic_DNA"/>
</dbReference>
<proteinExistence type="predicted"/>
<sequence>MRKLSNFNIQVTISIYANLTKNAGKNESIVVQKKLASADSIHSAASSNPNEVTQNVEIESTQKRKGDKMKRFRAVRTLMKDPSITGVCVGEQQICSVLNALATENCILLKQLAAPCLLQLLSWS</sequence>
<evidence type="ECO:0000313" key="2">
    <source>
        <dbReference type="Proteomes" id="UP001497480"/>
    </source>
</evidence>
<name>A0AAV1WCH6_LUPLU</name>
<keyword evidence="2" id="KW-1185">Reference proteome</keyword>
<dbReference type="Proteomes" id="UP001497480">
    <property type="component" value="Unassembled WGS sequence"/>
</dbReference>
<gene>
    <name evidence="1" type="ORF">LLUT_LOCUS7794</name>
</gene>